<feature type="domain" description="PiggyBac transposable element-derived protein" evidence="2">
    <location>
        <begin position="134"/>
        <end position="423"/>
    </location>
</feature>
<feature type="region of interest" description="Disordered" evidence="1">
    <location>
        <begin position="24"/>
        <end position="83"/>
    </location>
</feature>
<evidence type="ECO:0000256" key="1">
    <source>
        <dbReference type="SAM" id="MobiDB-lite"/>
    </source>
</evidence>
<sequence length="427" mass="49432">MDSLPGTSASVLYGDENYEKQLLNWYNEIDSDDSDNETELDPNEIEESVHDTESEQEDESEDIEHNKNESDNEEELDESEEDEIRNNYFYGKDRYKWSKEPAVSKNTRTMKYNIVTKLPGIKGIFYGEKQNSALSIWTSLITNDMLDIIIRWTNVRLRRERLKYKNQNHSDLRDFDVTELKSFIGLLFFTSIFKSNTENIRSIFATDGSGRDIFRYVTNANRFAILLICLRFDNPNDRSERKKNDPIAPISEVFNLFVANCQRLYTLETGACIDEMLIAFRGRSKFKIYMPNKPAKYGMKLMAPTDARTSYFYNGYLYCGKDSDGLTLSDEDRRKFAKPSQSVLRLAKPIFGSNRNITTDNWFSSVELVDMLKSKQLSFVGTLKKNKRQIPQECLPSRSREVGSSVYGFTKTTTLVSYVPKQNKSVT</sequence>
<reference evidence="4" key="1">
    <citation type="submission" date="2025-08" db="UniProtKB">
        <authorList>
            <consortium name="RefSeq"/>
        </authorList>
    </citation>
    <scope>IDENTIFICATION</scope>
    <source>
        <tissue evidence="4">Gonads</tissue>
    </source>
</reference>
<dbReference type="KEGG" id="soy:115880761"/>
<dbReference type="InterPro" id="IPR029526">
    <property type="entry name" value="PGBD"/>
</dbReference>
<dbReference type="PANTHER" id="PTHR46599:SF6">
    <property type="entry name" value="DUAL SPECIFICITY PHOSPHATASE 26"/>
    <property type="match status" value="1"/>
</dbReference>
<evidence type="ECO:0000313" key="4">
    <source>
        <dbReference type="RefSeq" id="XP_030753902.1"/>
    </source>
</evidence>
<dbReference type="GeneID" id="115880761"/>
<dbReference type="PANTHER" id="PTHR46599">
    <property type="entry name" value="PIGGYBAC TRANSPOSABLE ELEMENT-DERIVED PROTEIN 4"/>
    <property type="match status" value="1"/>
</dbReference>
<keyword evidence="3" id="KW-1185">Reference proteome</keyword>
<dbReference type="Proteomes" id="UP000504635">
    <property type="component" value="Unplaced"/>
</dbReference>
<dbReference type="OrthoDB" id="6761589at2759"/>
<accession>A0A6J2XR74</accession>
<evidence type="ECO:0000313" key="3">
    <source>
        <dbReference type="Proteomes" id="UP000504635"/>
    </source>
</evidence>
<dbReference type="RefSeq" id="XP_030753902.1">
    <property type="nucleotide sequence ID" value="XM_030898042.1"/>
</dbReference>
<dbReference type="Pfam" id="PF13843">
    <property type="entry name" value="DDE_Tnp_1_7"/>
    <property type="match status" value="1"/>
</dbReference>
<feature type="compositionally biased region" description="Acidic residues" evidence="1">
    <location>
        <begin position="71"/>
        <end position="83"/>
    </location>
</feature>
<protein>
    <submittedName>
        <fullName evidence="4">PiggyBac transposable element-derived protein 4-like</fullName>
    </submittedName>
</protein>
<organism evidence="3 4">
    <name type="scientific">Sitophilus oryzae</name>
    <name type="common">Rice weevil</name>
    <name type="synonym">Curculio oryzae</name>
    <dbReference type="NCBI Taxonomy" id="7048"/>
    <lineage>
        <taxon>Eukaryota</taxon>
        <taxon>Metazoa</taxon>
        <taxon>Ecdysozoa</taxon>
        <taxon>Arthropoda</taxon>
        <taxon>Hexapoda</taxon>
        <taxon>Insecta</taxon>
        <taxon>Pterygota</taxon>
        <taxon>Neoptera</taxon>
        <taxon>Endopterygota</taxon>
        <taxon>Coleoptera</taxon>
        <taxon>Polyphaga</taxon>
        <taxon>Cucujiformia</taxon>
        <taxon>Curculionidae</taxon>
        <taxon>Dryophthorinae</taxon>
        <taxon>Sitophilus</taxon>
    </lineage>
</organism>
<feature type="compositionally biased region" description="Acidic residues" evidence="1">
    <location>
        <begin position="29"/>
        <end position="46"/>
    </location>
</feature>
<dbReference type="InParanoid" id="A0A6J2XR74"/>
<proteinExistence type="predicted"/>
<evidence type="ECO:0000259" key="2">
    <source>
        <dbReference type="Pfam" id="PF13843"/>
    </source>
</evidence>
<dbReference type="AlphaFoldDB" id="A0A6J2XR74"/>
<name>A0A6J2XR74_SITOR</name>
<gene>
    <name evidence="4" type="primary">LOC115880761</name>
</gene>